<dbReference type="Pfam" id="PF13665">
    <property type="entry name" value="Tox-PAAR-like"/>
    <property type="match status" value="1"/>
</dbReference>
<gene>
    <name evidence="1" type="ORF">L9Z73_07215</name>
</gene>
<name>A0ABT0EEK5_9PSED</name>
<evidence type="ECO:0000313" key="2">
    <source>
        <dbReference type="Proteomes" id="UP001317085"/>
    </source>
</evidence>
<comment type="caution">
    <text evidence="1">The sequence shown here is derived from an EMBL/GenBank/DDBJ whole genome shotgun (WGS) entry which is preliminary data.</text>
</comment>
<proteinExistence type="predicted"/>
<reference evidence="1 2" key="1">
    <citation type="submission" date="2022-02" db="EMBL/GenBank/DDBJ databases">
        <title>Comparative genomics of the first Antarctic Pseudomonas spp. capable of biotransforming 2,4,6-Trinitrotoluene.</title>
        <authorList>
            <person name="Cabrera M.A."/>
            <person name="Marquez S.L."/>
            <person name="Perez-Donoso J.M."/>
        </authorList>
    </citation>
    <scope>NUCLEOTIDE SEQUENCE [LARGE SCALE GENOMIC DNA]</scope>
    <source>
        <strain evidence="1 2">TNT11</strain>
    </source>
</reference>
<dbReference type="CDD" id="cd14740">
    <property type="entry name" value="PAAR_4"/>
    <property type="match status" value="1"/>
</dbReference>
<keyword evidence="2" id="KW-1185">Reference proteome</keyword>
<dbReference type="EMBL" id="JAKNRV010000040">
    <property type="protein sequence ID" value="MCK1784147.1"/>
    <property type="molecule type" value="Genomic_DNA"/>
</dbReference>
<protein>
    <submittedName>
        <fullName evidence="1">DUF4150 domain-containing protein</fullName>
    </submittedName>
</protein>
<sequence length="135" mass="13420">MYMLNNGGAIATASQPDVCKTATPAGPVPMPYPNIADTSMADPGGLVNDVLIAGMPAMNQMSKVTSSNGDEAGAQGGVVSGKIMGEMTFTDGSTKVMVGGKPAVRVTTQTLQNGAPGNTIGVVSAGSQTLVTVMS</sequence>
<dbReference type="RefSeq" id="WP_247397945.1">
    <property type="nucleotide sequence ID" value="NZ_JAKNRV010000040.1"/>
</dbReference>
<organism evidence="1 2">
    <name type="scientific">Pseudomonas emilianonis</name>
    <dbReference type="NCBI Taxonomy" id="2915812"/>
    <lineage>
        <taxon>Bacteria</taxon>
        <taxon>Pseudomonadati</taxon>
        <taxon>Pseudomonadota</taxon>
        <taxon>Gammaproteobacteria</taxon>
        <taxon>Pseudomonadales</taxon>
        <taxon>Pseudomonadaceae</taxon>
        <taxon>Pseudomonas</taxon>
    </lineage>
</organism>
<evidence type="ECO:0000313" key="1">
    <source>
        <dbReference type="EMBL" id="MCK1784147.1"/>
    </source>
</evidence>
<accession>A0ABT0EEK5</accession>
<dbReference type="Proteomes" id="UP001317085">
    <property type="component" value="Unassembled WGS sequence"/>
</dbReference>